<protein>
    <submittedName>
        <fullName evidence="2">Uncharacterized protein</fullName>
    </submittedName>
</protein>
<keyword evidence="3" id="KW-1185">Reference proteome</keyword>
<name>A0A7J9DXC1_9ROSI</name>
<keyword evidence="1" id="KW-1133">Transmembrane helix</keyword>
<keyword evidence="1" id="KW-0472">Membrane</keyword>
<proteinExistence type="predicted"/>
<evidence type="ECO:0000256" key="1">
    <source>
        <dbReference type="SAM" id="Phobius"/>
    </source>
</evidence>
<keyword evidence="1" id="KW-0812">Transmembrane</keyword>
<feature type="non-terminal residue" evidence="2">
    <location>
        <position position="53"/>
    </location>
</feature>
<dbReference type="Proteomes" id="UP000593568">
    <property type="component" value="Unassembled WGS sequence"/>
</dbReference>
<feature type="non-terminal residue" evidence="2">
    <location>
        <position position="1"/>
    </location>
</feature>
<organism evidence="2 3">
    <name type="scientific">Gossypium trilobum</name>
    <dbReference type="NCBI Taxonomy" id="34281"/>
    <lineage>
        <taxon>Eukaryota</taxon>
        <taxon>Viridiplantae</taxon>
        <taxon>Streptophyta</taxon>
        <taxon>Embryophyta</taxon>
        <taxon>Tracheophyta</taxon>
        <taxon>Spermatophyta</taxon>
        <taxon>Magnoliopsida</taxon>
        <taxon>eudicotyledons</taxon>
        <taxon>Gunneridae</taxon>
        <taxon>Pentapetalae</taxon>
        <taxon>rosids</taxon>
        <taxon>malvids</taxon>
        <taxon>Malvales</taxon>
        <taxon>Malvaceae</taxon>
        <taxon>Malvoideae</taxon>
        <taxon>Gossypium</taxon>
    </lineage>
</organism>
<feature type="transmembrane region" description="Helical" evidence="1">
    <location>
        <begin position="20"/>
        <end position="44"/>
    </location>
</feature>
<dbReference type="EMBL" id="JABEZW010000005">
    <property type="protein sequence ID" value="MBA0765386.1"/>
    <property type="molecule type" value="Genomic_DNA"/>
</dbReference>
<accession>A0A7J9DXC1</accession>
<evidence type="ECO:0000313" key="3">
    <source>
        <dbReference type="Proteomes" id="UP000593568"/>
    </source>
</evidence>
<evidence type="ECO:0000313" key="2">
    <source>
        <dbReference type="EMBL" id="MBA0765386.1"/>
    </source>
</evidence>
<gene>
    <name evidence="2" type="ORF">Gotri_014593</name>
</gene>
<reference evidence="2 3" key="1">
    <citation type="journal article" date="2019" name="Genome Biol. Evol.">
        <title>Insights into the evolution of the New World diploid cottons (Gossypium, subgenus Houzingenia) based on genome sequencing.</title>
        <authorList>
            <person name="Grover C.E."/>
            <person name="Arick M.A. 2nd"/>
            <person name="Thrash A."/>
            <person name="Conover J.L."/>
            <person name="Sanders W.S."/>
            <person name="Peterson D.G."/>
            <person name="Frelichowski J.E."/>
            <person name="Scheffler J.A."/>
            <person name="Scheffler B.E."/>
            <person name="Wendel J.F."/>
        </authorList>
    </citation>
    <scope>NUCLEOTIDE SEQUENCE [LARGE SCALE GENOMIC DNA]</scope>
    <source>
        <strain evidence="2">8</strain>
        <tissue evidence="2">Leaf</tissue>
    </source>
</reference>
<sequence>RRRTSHNRPRKSSKFQRFDFVPILPGSLSALLSLLAGLELVSLLQNLAILWRV</sequence>
<comment type="caution">
    <text evidence="2">The sequence shown here is derived from an EMBL/GenBank/DDBJ whole genome shotgun (WGS) entry which is preliminary data.</text>
</comment>
<dbReference type="AlphaFoldDB" id="A0A7J9DXC1"/>